<dbReference type="Gene3D" id="3.40.50.150">
    <property type="entry name" value="Vaccinia Virus protein VP39"/>
    <property type="match status" value="1"/>
</dbReference>
<evidence type="ECO:0000259" key="1">
    <source>
        <dbReference type="Pfam" id="PF10119"/>
    </source>
</evidence>
<name>A0A1H5ECS4_PSEAG</name>
<organism evidence="3 4">
    <name type="scientific">Pseudomonas anguilliseptica</name>
    <dbReference type="NCBI Taxonomy" id="53406"/>
    <lineage>
        <taxon>Bacteria</taxon>
        <taxon>Pseudomonadati</taxon>
        <taxon>Pseudomonadota</taxon>
        <taxon>Gammaproteobacteria</taxon>
        <taxon>Pseudomonadales</taxon>
        <taxon>Pseudomonadaceae</taxon>
        <taxon>Pseudomonas</taxon>
    </lineage>
</organism>
<dbReference type="GO" id="GO:0032259">
    <property type="term" value="P:methylation"/>
    <property type="evidence" value="ECO:0007669"/>
    <property type="project" value="UniProtKB-KW"/>
</dbReference>
<dbReference type="SUPFAM" id="SSF53335">
    <property type="entry name" value="S-adenosyl-L-methionine-dependent methyltransferases"/>
    <property type="match status" value="1"/>
</dbReference>
<dbReference type="PANTHER" id="PTHR45128">
    <property type="entry name" value="METHYLTRANSFERASE TYPE 11"/>
    <property type="match status" value="1"/>
</dbReference>
<dbReference type="CDD" id="cd02440">
    <property type="entry name" value="AdoMet_MTases"/>
    <property type="match status" value="1"/>
</dbReference>
<sequence>MQVWNQGYLAELPYPHHVQPQLAPSWLVALQTALGQRAGNLQAGFRYCELGCGQGLNSLLLAASNPAGQFVAVDFNPQHIEHGRRLAAAAQLSNIEFVQADFTELLAQPGEGYDFIVAHGVYSWVAPAQRAAIRGFVEQRLKTNGLLCLGYMCQPGMAPLAAAQRFIWQHAQHSEGSPPQRVQAALEALQALQQGGAGYFVEQPEMARLLARSAEQGLDYLAHELLCEHWQPLQVADVMAEFASLGCQLIGSAIPLENIDAVSLPGNCLAAIQGLTDPALRETAKDLARNQAQRSDLYQRGDQALSATEHRQALLDSCWALLPAAPAPAPGAVEFSTRIGPLQGAAELYQPLLQALGEGPQSFAELARRPALTAQVGQLSGALQLLTWAGYAHPLLHASVDVTRCQALNRLLAEGTLQGVGYAHLAAPSLGASVSADMLEMAAARVLLEHPQLRGTLLSETIQALLRRYGLGVEQVVERVQHFEQRTLPSWQVLGVLP</sequence>
<dbReference type="Proteomes" id="UP000242849">
    <property type="component" value="Unassembled WGS sequence"/>
</dbReference>
<accession>A0A1H5ECS4</accession>
<evidence type="ECO:0000313" key="3">
    <source>
        <dbReference type="EMBL" id="SED88902.1"/>
    </source>
</evidence>
<dbReference type="InterPro" id="IPR025714">
    <property type="entry name" value="Methyltranfer_dom"/>
</dbReference>
<keyword evidence="3" id="KW-0808">Transferase</keyword>
<dbReference type="InterPro" id="IPR053173">
    <property type="entry name" value="SAM-binding_MTase"/>
</dbReference>
<dbReference type="RefSeq" id="WP_244161192.1">
    <property type="nucleotide sequence ID" value="NZ_FNSC01000001.1"/>
</dbReference>
<dbReference type="GO" id="GO:0008168">
    <property type="term" value="F:methyltransferase activity"/>
    <property type="evidence" value="ECO:0007669"/>
    <property type="project" value="UniProtKB-KW"/>
</dbReference>
<protein>
    <submittedName>
        <fullName evidence="3">Methyltransferase domain-containing protein</fullName>
    </submittedName>
</protein>
<proteinExistence type="predicted"/>
<feature type="domain" description="Methyltransferase regulatory" evidence="1">
    <location>
        <begin position="219"/>
        <end position="299"/>
    </location>
</feature>
<keyword evidence="4" id="KW-1185">Reference proteome</keyword>
<dbReference type="InterPro" id="IPR029063">
    <property type="entry name" value="SAM-dependent_MTases_sf"/>
</dbReference>
<reference evidence="4" key="1">
    <citation type="submission" date="2016-10" db="EMBL/GenBank/DDBJ databases">
        <authorList>
            <person name="Varghese N."/>
            <person name="Submissions S."/>
        </authorList>
    </citation>
    <scope>NUCLEOTIDE SEQUENCE [LARGE SCALE GENOMIC DNA]</scope>
    <source>
        <strain evidence="4">DSM 12111</strain>
    </source>
</reference>
<dbReference type="InterPro" id="IPR018773">
    <property type="entry name" value="MeTrfase_reg_dom_prd"/>
</dbReference>
<dbReference type="AlphaFoldDB" id="A0A1H5ECS4"/>
<keyword evidence="3" id="KW-0489">Methyltransferase</keyword>
<feature type="domain" description="Methyltransferase" evidence="2">
    <location>
        <begin position="43"/>
        <end position="162"/>
    </location>
</feature>
<dbReference type="EMBL" id="FNSC01000001">
    <property type="protein sequence ID" value="SED88902.1"/>
    <property type="molecule type" value="Genomic_DNA"/>
</dbReference>
<dbReference type="Pfam" id="PF10119">
    <property type="entry name" value="MethyTransf_Reg"/>
    <property type="match status" value="1"/>
</dbReference>
<evidence type="ECO:0000313" key="4">
    <source>
        <dbReference type="Proteomes" id="UP000242849"/>
    </source>
</evidence>
<evidence type="ECO:0000259" key="2">
    <source>
        <dbReference type="Pfam" id="PF13847"/>
    </source>
</evidence>
<dbReference type="Pfam" id="PF13847">
    <property type="entry name" value="Methyltransf_31"/>
    <property type="match status" value="1"/>
</dbReference>
<dbReference type="STRING" id="53406.SAMN05421553_3568"/>
<gene>
    <name evidence="3" type="ORF">SAMN05421553_3568</name>
</gene>